<keyword evidence="2" id="KW-1185">Reference proteome</keyword>
<organism evidence="1 2">
    <name type="scientific">Metallosphaera yellowstonensis MK1</name>
    <dbReference type="NCBI Taxonomy" id="671065"/>
    <lineage>
        <taxon>Archaea</taxon>
        <taxon>Thermoproteota</taxon>
        <taxon>Thermoprotei</taxon>
        <taxon>Sulfolobales</taxon>
        <taxon>Sulfolobaceae</taxon>
        <taxon>Metallosphaera</taxon>
    </lineage>
</organism>
<accession>H2C5F7</accession>
<dbReference type="OrthoDB" id="40635at2157"/>
<dbReference type="STRING" id="671065.MetMK1DRAFT_00017800"/>
<dbReference type="HOGENOM" id="CLU_2366274_0_0_2"/>
<evidence type="ECO:0000313" key="2">
    <source>
        <dbReference type="Proteomes" id="UP000003980"/>
    </source>
</evidence>
<gene>
    <name evidence="1" type="ORF">MetMK1DRAFT_00017800</name>
</gene>
<sequence>MVDQEGEYPIITETTALFKVILTCLASNIDDSLMPVYSVYALKTKGLLAFPYNCDGKPGYIILTEEGELVFEDIEGSTRVVGSLNDLKSDGQRSG</sequence>
<proteinExistence type="predicted"/>
<dbReference type="RefSeq" id="WP_009072636.1">
    <property type="nucleotide sequence ID" value="NZ_JH597768.1"/>
</dbReference>
<dbReference type="Proteomes" id="UP000003980">
    <property type="component" value="Unassembled WGS sequence"/>
</dbReference>
<reference evidence="1 2" key="1">
    <citation type="submission" date="2012-01" db="EMBL/GenBank/DDBJ databases">
        <title>Improved High-Quality Draft sequence of Metallosphaera yellowstonensis MK1.</title>
        <authorList>
            <consortium name="US DOE Joint Genome Institute"/>
            <person name="Lucas S."/>
            <person name="Han J."/>
            <person name="Cheng J.-F."/>
            <person name="Goodwin L."/>
            <person name="Pitluck S."/>
            <person name="Peters L."/>
            <person name="Teshima H."/>
            <person name="Detter J.C."/>
            <person name="Han C."/>
            <person name="Tapia R."/>
            <person name="Land M."/>
            <person name="Hauser L."/>
            <person name="Kyrpides N."/>
            <person name="Kozubal M."/>
            <person name="Macur R.E."/>
            <person name="Jay Z."/>
            <person name="Inskeep W."/>
            <person name="Woyke T."/>
        </authorList>
    </citation>
    <scope>NUCLEOTIDE SEQUENCE [LARGE SCALE GENOMIC DNA]</scope>
    <source>
        <strain evidence="1 2">MK1</strain>
    </source>
</reference>
<protein>
    <submittedName>
        <fullName evidence="1">Uncharacterized protein</fullName>
    </submittedName>
</protein>
<dbReference type="AlphaFoldDB" id="H2C5F7"/>
<dbReference type="eggNOG" id="arCOG08315">
    <property type="taxonomic scope" value="Archaea"/>
</dbReference>
<name>H2C5F7_9CREN</name>
<evidence type="ECO:0000313" key="1">
    <source>
        <dbReference type="EMBL" id="EHP69034.1"/>
    </source>
</evidence>
<dbReference type="EMBL" id="JH597768">
    <property type="protein sequence ID" value="EHP69034.1"/>
    <property type="molecule type" value="Genomic_DNA"/>
</dbReference>